<comment type="caution">
    <text evidence="1">The sequence shown here is derived from an EMBL/GenBank/DDBJ whole genome shotgun (WGS) entry which is preliminary data.</text>
</comment>
<reference evidence="1" key="1">
    <citation type="submission" date="2020-05" db="EMBL/GenBank/DDBJ databases">
        <title>Mycena genomes resolve the evolution of fungal bioluminescence.</title>
        <authorList>
            <person name="Tsai I.J."/>
        </authorList>
    </citation>
    <scope>NUCLEOTIDE SEQUENCE</scope>
    <source>
        <strain evidence="1">CCC161011</strain>
    </source>
</reference>
<organism evidence="1 2">
    <name type="scientific">Mycena venus</name>
    <dbReference type="NCBI Taxonomy" id="2733690"/>
    <lineage>
        <taxon>Eukaryota</taxon>
        <taxon>Fungi</taxon>
        <taxon>Dikarya</taxon>
        <taxon>Basidiomycota</taxon>
        <taxon>Agaricomycotina</taxon>
        <taxon>Agaricomycetes</taxon>
        <taxon>Agaricomycetidae</taxon>
        <taxon>Agaricales</taxon>
        <taxon>Marasmiineae</taxon>
        <taxon>Mycenaceae</taxon>
        <taxon>Mycena</taxon>
    </lineage>
</organism>
<protein>
    <submittedName>
        <fullName evidence="1">Uncharacterized protein</fullName>
    </submittedName>
</protein>
<dbReference type="Proteomes" id="UP000620124">
    <property type="component" value="Unassembled WGS sequence"/>
</dbReference>
<keyword evidence="2" id="KW-1185">Reference proteome</keyword>
<dbReference type="EMBL" id="JACAZI010000027">
    <property type="protein sequence ID" value="KAF7334074.1"/>
    <property type="molecule type" value="Genomic_DNA"/>
</dbReference>
<evidence type="ECO:0000313" key="2">
    <source>
        <dbReference type="Proteomes" id="UP000620124"/>
    </source>
</evidence>
<dbReference type="OrthoDB" id="3062345at2759"/>
<proteinExistence type="predicted"/>
<sequence length="261" mass="29845">MVDTQLMAKRPPSISVNAVWDANVLPECAKKSFRSLKKSWKESQSEEAEKQAEINDRNPRMYRRRERKYEQIEDRIEVYAEKYCIPVRVVRELVHEQLLSDEASGPADEGIESPAAWKVRMAMKYDEKDLSPAALKDKDFLEVLECPWRSDEFSKFSRTIQSLPSEKSGKMKYKRVRGTLQKSSRIPLISPYDCGISREWLDDQRHNPDVAPLLADWGAHGDPEEFEGFGSGRIDGAAAGDERVVNPRFDFEGLADDSSTN</sequence>
<gene>
    <name evidence="1" type="ORF">MVEN_02313000</name>
</gene>
<name>A0A8H7CDY6_9AGAR</name>
<evidence type="ECO:0000313" key="1">
    <source>
        <dbReference type="EMBL" id="KAF7334074.1"/>
    </source>
</evidence>
<accession>A0A8H7CDY6</accession>
<dbReference type="AlphaFoldDB" id="A0A8H7CDY6"/>